<comment type="caution">
    <text evidence="3">The sequence shown here is derived from an EMBL/GenBank/DDBJ whole genome shotgun (WGS) entry which is preliminary data.</text>
</comment>
<dbReference type="EMBL" id="JQDR03010570">
    <property type="protein sequence ID" value="KAA0194072.1"/>
    <property type="molecule type" value="Genomic_DNA"/>
</dbReference>
<gene>
    <name evidence="3" type="ORF">HAZT_HAZT004793</name>
</gene>
<evidence type="ECO:0000259" key="2">
    <source>
        <dbReference type="SMART" id="SM01220"/>
    </source>
</evidence>
<dbReference type="Pfam" id="PF25040">
    <property type="entry name" value="BLTP1_C"/>
    <property type="match status" value="3"/>
</dbReference>
<feature type="domain" description="Bridge-like lipid transfer protein family member 1 C-terminal" evidence="2">
    <location>
        <begin position="324"/>
        <end position="621"/>
    </location>
</feature>
<protein>
    <recommendedName>
        <fullName evidence="2">Bridge-like lipid transfer protein family member 1 C-terminal domain-containing protein</fullName>
    </recommendedName>
</protein>
<evidence type="ECO:0000256" key="1">
    <source>
        <dbReference type="SAM" id="MobiDB-lite"/>
    </source>
</evidence>
<sequence>MFTASEVLSESGEGGTVVPGGQYSSFPVDVIVYFHMHPCTIRFSCQPVSRVECLLQLPSLDLVFSSKRANDECTFEEVSTTTSAESKTLSNTVGGLSVTGVLEDFSLFVFHPYGGKTARKSIDSERRNSLSVTVEFVKFQISRTRKMNVTENVNTATSAERLGKQTPNAVPDAAAIIRFSAIIDIGTALFKYDMRRLTEILAFPKAWYRRTIVRRLFLGDLGNLSTVNEMTEDDEVNLTATHSSSTSKDSTENSRRESSNSNNIITNSNNSRNQTTAAAGATAAKAGPESQHPTPGLGPRPRDKLWLNLDGEAAKKSQKTANYSLKSNPNAGGNAGSWETLVLFAANFTKLDVHMNMGNVMGNVVWTTRGFQANGRLSIGSCGHKNMYIGLGLGGSNLEAKGGIVGGIIDLSTINTYLKIREDPGTEPDHTFGVKLFACQCRLDYMGTSVLMLRVSSCGATLRDEWKVLSSDDSDDATRRSATIFIIGDLEWDQLQLLISKSTTADLLKMYHKLEEFFAQQFKSSRQVLFSLQPNKQKHSVRSRDKGGHSSKKLSSGSNCSSPCRLLSWAAKNLDPYGVDYILNKLGFSQASTTIPKWLQRGCMDPLDKLLSLLMFRVITALRDRDYSADPDH</sequence>
<organism evidence="3">
    <name type="scientific">Hyalella azteca</name>
    <name type="common">Amphipod</name>
    <dbReference type="NCBI Taxonomy" id="294128"/>
    <lineage>
        <taxon>Eukaryota</taxon>
        <taxon>Metazoa</taxon>
        <taxon>Ecdysozoa</taxon>
        <taxon>Arthropoda</taxon>
        <taxon>Crustacea</taxon>
        <taxon>Multicrustacea</taxon>
        <taxon>Malacostraca</taxon>
        <taxon>Eumalacostraca</taxon>
        <taxon>Peracarida</taxon>
        <taxon>Amphipoda</taxon>
        <taxon>Senticaudata</taxon>
        <taxon>Talitrida</taxon>
        <taxon>Talitroidea</taxon>
        <taxon>Hyalellidae</taxon>
        <taxon>Hyalella</taxon>
    </lineage>
</organism>
<dbReference type="GO" id="GO:0098793">
    <property type="term" value="C:presynapse"/>
    <property type="evidence" value="ECO:0007669"/>
    <property type="project" value="GOC"/>
</dbReference>
<reference evidence="3" key="2">
    <citation type="journal article" date="2018" name="Environ. Sci. Technol.">
        <title>The Toxicogenome of Hyalella azteca: A Model for Sediment Ecotoxicology and Evolutionary Toxicology.</title>
        <authorList>
            <person name="Poynton H.C."/>
            <person name="Hasenbein S."/>
            <person name="Benoit J.B."/>
            <person name="Sepulveda M.S."/>
            <person name="Poelchau M.F."/>
            <person name="Hughes D.S.T."/>
            <person name="Murali S.C."/>
            <person name="Chen S."/>
            <person name="Glastad K.M."/>
            <person name="Goodisman M.A.D."/>
            <person name="Werren J.H."/>
            <person name="Vineis J.H."/>
            <person name="Bowen J.L."/>
            <person name="Friedrich M."/>
            <person name="Jones J."/>
            <person name="Robertson H.M."/>
            <person name="Feyereisen R."/>
            <person name="Mechler-Hickson A."/>
            <person name="Mathers N."/>
            <person name="Lee C.E."/>
            <person name="Colbourne J.K."/>
            <person name="Biales A."/>
            <person name="Johnston J.S."/>
            <person name="Wellborn G.A."/>
            <person name="Rosendale A.J."/>
            <person name="Cridge A.G."/>
            <person name="Munoz-Torres M.C."/>
            <person name="Bain P.A."/>
            <person name="Manny A.R."/>
            <person name="Major K.M."/>
            <person name="Lambert F.N."/>
            <person name="Vulpe C.D."/>
            <person name="Tuck P."/>
            <person name="Blalock B.J."/>
            <person name="Lin Y.Y."/>
            <person name="Smith M.E."/>
            <person name="Ochoa-Acuna H."/>
            <person name="Chen M.M."/>
            <person name="Childers C.P."/>
            <person name="Qu J."/>
            <person name="Dugan S."/>
            <person name="Lee S.L."/>
            <person name="Chao H."/>
            <person name="Dinh H."/>
            <person name="Han Y."/>
            <person name="Doddapaneni H."/>
            <person name="Worley K.C."/>
            <person name="Muzny D.M."/>
            <person name="Gibbs R.A."/>
            <person name="Richards S."/>
        </authorList>
    </citation>
    <scope>NUCLEOTIDE SEQUENCE</scope>
    <source>
        <strain evidence="3">HAZT.00-mixed</strain>
        <tissue evidence="3">Whole organism</tissue>
    </source>
</reference>
<dbReference type="AlphaFoldDB" id="A0A6A0H1K4"/>
<reference evidence="3" key="3">
    <citation type="submission" date="2019-06" db="EMBL/GenBank/DDBJ databases">
        <authorList>
            <person name="Poynton C."/>
            <person name="Hasenbein S."/>
            <person name="Benoit J.B."/>
            <person name="Sepulveda M.S."/>
            <person name="Poelchau M.F."/>
            <person name="Murali S.C."/>
            <person name="Chen S."/>
            <person name="Glastad K.M."/>
            <person name="Werren J.H."/>
            <person name="Vineis J.H."/>
            <person name="Bowen J.L."/>
            <person name="Friedrich M."/>
            <person name="Jones J."/>
            <person name="Robertson H.M."/>
            <person name="Feyereisen R."/>
            <person name="Mechler-Hickson A."/>
            <person name="Mathers N."/>
            <person name="Lee C.E."/>
            <person name="Colbourne J.K."/>
            <person name="Biales A."/>
            <person name="Johnston J.S."/>
            <person name="Wellborn G.A."/>
            <person name="Rosendale A.J."/>
            <person name="Cridge A.G."/>
            <person name="Munoz-Torres M.C."/>
            <person name="Bain P.A."/>
            <person name="Manny A.R."/>
            <person name="Major K.M."/>
            <person name="Lambert F.N."/>
            <person name="Vulpe C.D."/>
            <person name="Tuck P."/>
            <person name="Blalock B.J."/>
            <person name="Lin Y.-Y."/>
            <person name="Smith M.E."/>
            <person name="Ochoa-Acuna H."/>
            <person name="Chen M.-J.M."/>
            <person name="Childers C.P."/>
            <person name="Qu J."/>
            <person name="Dugan S."/>
            <person name="Lee S.L."/>
            <person name="Chao H."/>
            <person name="Dinh H."/>
            <person name="Han Y."/>
            <person name="Doddapaneni H."/>
            <person name="Worley K.C."/>
            <person name="Muzny D.M."/>
            <person name="Gibbs R.A."/>
            <person name="Richards S."/>
        </authorList>
    </citation>
    <scope>NUCLEOTIDE SEQUENCE</scope>
    <source>
        <strain evidence="3">HAZT.00-mixed</strain>
        <tissue evidence="3">Whole organism</tissue>
    </source>
</reference>
<dbReference type="PANTHER" id="PTHR31640:SF1">
    <property type="entry name" value="BRIDGE-LIKE LIPID TRANSFER PROTEIN FAMILY MEMBER 1"/>
    <property type="match status" value="1"/>
</dbReference>
<feature type="compositionally biased region" description="Basic and acidic residues" evidence="1">
    <location>
        <begin position="249"/>
        <end position="258"/>
    </location>
</feature>
<dbReference type="InterPro" id="IPR056742">
    <property type="entry name" value="BLTP1_C"/>
</dbReference>
<feature type="region of interest" description="Disordered" evidence="1">
    <location>
        <begin position="235"/>
        <end position="304"/>
    </location>
</feature>
<dbReference type="PANTHER" id="PTHR31640">
    <property type="entry name" value="TRANSMEMBRANE PROTEIN KIAA1109"/>
    <property type="match status" value="1"/>
</dbReference>
<evidence type="ECO:0000313" key="3">
    <source>
        <dbReference type="EMBL" id="KAA0194072.1"/>
    </source>
</evidence>
<dbReference type="GO" id="GO:0048488">
    <property type="term" value="P:synaptic vesicle endocytosis"/>
    <property type="evidence" value="ECO:0007669"/>
    <property type="project" value="TreeGrafter"/>
</dbReference>
<reference evidence="3" key="1">
    <citation type="submission" date="2014-08" db="EMBL/GenBank/DDBJ databases">
        <authorList>
            <person name="Murali S."/>
            <person name="Richards S."/>
            <person name="Bandaranaike D."/>
            <person name="Bellair M."/>
            <person name="Blankenburg K."/>
            <person name="Chao H."/>
            <person name="Dinh H."/>
            <person name="Doddapaneni H."/>
            <person name="Dugan-Rocha S."/>
            <person name="Elkadiri S."/>
            <person name="Gnanaolivu R."/>
            <person name="Hughes D."/>
            <person name="Lee S."/>
            <person name="Li M."/>
            <person name="Ming W."/>
            <person name="Munidasa M."/>
            <person name="Muniz J."/>
            <person name="Nguyen L."/>
            <person name="Osuji N."/>
            <person name="Pu L.-L."/>
            <person name="Puazo M."/>
            <person name="Skinner E."/>
            <person name="Qu C."/>
            <person name="Quiroz J."/>
            <person name="Raj R."/>
            <person name="Weissenberger G."/>
            <person name="Xin Y."/>
            <person name="Zou X."/>
            <person name="Han Y."/>
            <person name="Worley K."/>
            <person name="Muzny D."/>
            <person name="Gibbs R."/>
        </authorList>
    </citation>
    <scope>NUCLEOTIDE SEQUENCE</scope>
    <source>
        <strain evidence="3">HAZT.00-mixed</strain>
        <tissue evidence="3">Whole organism</tissue>
    </source>
</reference>
<accession>A0A6A0H1K4</accession>
<dbReference type="Proteomes" id="UP000711488">
    <property type="component" value="Unassembled WGS sequence"/>
</dbReference>
<dbReference type="SMART" id="SM01220">
    <property type="entry name" value="FSA_C"/>
    <property type="match status" value="1"/>
</dbReference>
<feature type="region of interest" description="Disordered" evidence="1">
    <location>
        <begin position="534"/>
        <end position="561"/>
    </location>
</feature>
<dbReference type="InterPro" id="IPR033616">
    <property type="entry name" value="BLTP1"/>
</dbReference>
<feature type="compositionally biased region" description="Low complexity" evidence="1">
    <location>
        <begin position="239"/>
        <end position="248"/>
    </location>
</feature>
<name>A0A6A0H1K4_HYAAZ</name>
<feature type="compositionally biased region" description="Low complexity" evidence="1">
    <location>
        <begin position="259"/>
        <end position="287"/>
    </location>
</feature>
<proteinExistence type="predicted"/>